<keyword evidence="2" id="KW-0472">Membrane</keyword>
<feature type="transmembrane region" description="Helical" evidence="2">
    <location>
        <begin position="41"/>
        <end position="63"/>
    </location>
</feature>
<reference evidence="3 4" key="1">
    <citation type="submission" date="2019-01" db="EMBL/GenBank/DDBJ databases">
        <authorList>
            <person name="Chen W.-M."/>
        </authorList>
    </citation>
    <scope>NUCLEOTIDE SEQUENCE [LARGE SCALE GENOMIC DNA]</scope>
    <source>
        <strain evidence="3 4">TER-1</strain>
    </source>
</reference>
<organism evidence="3 4">
    <name type="scientific">Methylobacterium oryzihabitans</name>
    <dbReference type="NCBI Taxonomy" id="2499852"/>
    <lineage>
        <taxon>Bacteria</taxon>
        <taxon>Pseudomonadati</taxon>
        <taxon>Pseudomonadota</taxon>
        <taxon>Alphaproteobacteria</taxon>
        <taxon>Hyphomicrobiales</taxon>
        <taxon>Methylobacteriaceae</taxon>
        <taxon>Methylobacterium</taxon>
    </lineage>
</organism>
<keyword evidence="2" id="KW-0812">Transmembrane</keyword>
<feature type="compositionally biased region" description="Low complexity" evidence="1">
    <location>
        <begin position="7"/>
        <end position="30"/>
    </location>
</feature>
<feature type="region of interest" description="Disordered" evidence="1">
    <location>
        <begin position="116"/>
        <end position="136"/>
    </location>
</feature>
<dbReference type="EMBL" id="SACP01000002">
    <property type="protein sequence ID" value="RVU21064.1"/>
    <property type="molecule type" value="Genomic_DNA"/>
</dbReference>
<comment type="caution">
    <text evidence="3">The sequence shown here is derived from an EMBL/GenBank/DDBJ whole genome shotgun (WGS) entry which is preliminary data.</text>
</comment>
<evidence type="ECO:0000313" key="4">
    <source>
        <dbReference type="Proteomes" id="UP000286997"/>
    </source>
</evidence>
<dbReference type="OrthoDB" id="7926359at2"/>
<evidence type="ECO:0000256" key="1">
    <source>
        <dbReference type="SAM" id="MobiDB-lite"/>
    </source>
</evidence>
<gene>
    <name evidence="3" type="ORF">EOE48_02915</name>
</gene>
<dbReference type="AlphaFoldDB" id="A0A437PG27"/>
<evidence type="ECO:0000256" key="2">
    <source>
        <dbReference type="SAM" id="Phobius"/>
    </source>
</evidence>
<evidence type="ECO:0000313" key="3">
    <source>
        <dbReference type="EMBL" id="RVU21064.1"/>
    </source>
</evidence>
<dbReference type="RefSeq" id="WP_127727283.1">
    <property type="nucleotide sequence ID" value="NZ_SACP01000002.1"/>
</dbReference>
<keyword evidence="2" id="KW-1133">Transmembrane helix</keyword>
<feature type="region of interest" description="Disordered" evidence="1">
    <location>
        <begin position="1"/>
        <end position="30"/>
    </location>
</feature>
<dbReference type="Proteomes" id="UP000286997">
    <property type="component" value="Unassembled WGS sequence"/>
</dbReference>
<accession>A0A437PG27</accession>
<sequence>MKDQKDAAPAAKVEEAPAAAKAETAAAPRRPAFRLRLKPPVIAGLLGALCLGAVGGGAAVALLGKGQRSERPVVTRAEWKALAARIDTAATDMTGLATDLKLLRDQVAQGREAADRARTELGGRIGQAGERAQRQEGETAAKLAGLGDKLEQFDREQAARLTALGERIDRKVAAAHAAAIPAPVAQAPAAKPAQVASAEPALTGSLPDKAKPPTVDGWVLRDVYDGVAMIENRSRRLVEVGPGDTLPGAGRVEAIERRGRTWVVVTSKGLITSQAW</sequence>
<keyword evidence="4" id="KW-1185">Reference proteome</keyword>
<name>A0A437PG27_9HYPH</name>
<proteinExistence type="predicted"/>
<protein>
    <submittedName>
        <fullName evidence="3">Uncharacterized protein</fullName>
    </submittedName>
</protein>